<dbReference type="AlphaFoldDB" id="A0A4R8RY07"/>
<gene>
    <name evidence="4" type="ORF">CTRI78_v000643</name>
</gene>
<name>A0A4R8RY07_COLTR</name>
<evidence type="ECO:0008006" key="6">
    <source>
        <dbReference type="Google" id="ProtNLM"/>
    </source>
</evidence>
<reference evidence="4 5" key="1">
    <citation type="submission" date="2018-12" db="EMBL/GenBank/DDBJ databases">
        <title>Genome sequence and assembly of Colletotrichum trifolii.</title>
        <authorList>
            <person name="Gan P."/>
            <person name="Shirasu K."/>
        </authorList>
    </citation>
    <scope>NUCLEOTIDE SEQUENCE [LARGE SCALE GENOMIC DNA]</scope>
    <source>
        <strain evidence="4 5">543-2</strain>
    </source>
</reference>
<feature type="region of interest" description="Disordered" evidence="3">
    <location>
        <begin position="88"/>
        <end position="107"/>
    </location>
</feature>
<keyword evidence="5" id="KW-1185">Reference proteome</keyword>
<keyword evidence="2" id="KW-0175">Coiled coil</keyword>
<dbReference type="InterPro" id="IPR002885">
    <property type="entry name" value="PPR_rpt"/>
</dbReference>
<organism evidence="4 5">
    <name type="scientific">Colletotrichum trifolii</name>
    <dbReference type="NCBI Taxonomy" id="5466"/>
    <lineage>
        <taxon>Eukaryota</taxon>
        <taxon>Fungi</taxon>
        <taxon>Dikarya</taxon>
        <taxon>Ascomycota</taxon>
        <taxon>Pezizomycotina</taxon>
        <taxon>Sordariomycetes</taxon>
        <taxon>Hypocreomycetidae</taxon>
        <taxon>Glomerellales</taxon>
        <taxon>Glomerellaceae</taxon>
        <taxon>Colletotrichum</taxon>
        <taxon>Colletotrichum orbiculare species complex</taxon>
    </lineage>
</organism>
<evidence type="ECO:0000313" key="5">
    <source>
        <dbReference type="Proteomes" id="UP000295703"/>
    </source>
</evidence>
<accession>A0A4R8RY07</accession>
<dbReference type="PROSITE" id="PS51375">
    <property type="entry name" value="PPR"/>
    <property type="match status" value="1"/>
</dbReference>
<evidence type="ECO:0000256" key="1">
    <source>
        <dbReference type="PROSITE-ProRule" id="PRU00708"/>
    </source>
</evidence>
<protein>
    <recommendedName>
        <fullName evidence="6">Pentatricopeptide repeat-containing protein</fullName>
    </recommendedName>
</protein>
<evidence type="ECO:0000256" key="3">
    <source>
        <dbReference type="SAM" id="MobiDB-lite"/>
    </source>
</evidence>
<dbReference type="InterPro" id="IPR011990">
    <property type="entry name" value="TPR-like_helical_dom_sf"/>
</dbReference>
<dbReference type="Gene3D" id="1.25.40.10">
    <property type="entry name" value="Tetratricopeptide repeat domain"/>
    <property type="match status" value="1"/>
</dbReference>
<feature type="repeat" description="PPR" evidence="1">
    <location>
        <begin position="292"/>
        <end position="326"/>
    </location>
</feature>
<dbReference type="Proteomes" id="UP000295703">
    <property type="component" value="Unassembled WGS sequence"/>
</dbReference>
<feature type="coiled-coil region" evidence="2">
    <location>
        <begin position="61"/>
        <end position="88"/>
    </location>
</feature>
<evidence type="ECO:0000313" key="4">
    <source>
        <dbReference type="EMBL" id="TDZ74600.1"/>
    </source>
</evidence>
<dbReference type="EMBL" id="RYZW01000003">
    <property type="protein sequence ID" value="TDZ74600.1"/>
    <property type="molecule type" value="Genomic_DNA"/>
</dbReference>
<sequence length="654" mass="75322">MQALWSRAGQAHHCGCKACFNAAGGMLRQSATRVTPRKPTFSEIFTACYTGIMATAAVLDAKAKDKRRLELDRQLEEARAELDSLKKKRPRGWEDDPDPGTAGNIENRYKGSLWNHKKQSPEIAQVLDSLQWWQQWAKPLKRRIWVDNWWADYGFPTVGGTRDILKTDYTTLWDSLVAEEMSERVAAYRIPQTKLQLEMSELSTNRLVGSLVRGAWRFLADPEWQFIRKGVTELREGQMPHYQRDTDPFQVKSCSAQLNRILGSIFANETYNQTQKFGKILHNLLVSPHSPTIFTYNTLIMGFDRLGLHSLADRVIRDLFRTKLEPTQTTWICILNHHRENGQEQNLYEKIHRMTGSDRRGALIRKKDVEDVLSHDQLFQWAAVKDVAINYRTVHERARFDSDMFTTIIHGMLEFERLRHAAVTFALAVKHGMTLSIQTISRLLEVCIYSLDTYSASQILTALEDTPSTIQAAFTQETDQKYLAVRIQNLLDVCLVDRSVLSVAPWLRIKRSDLPSKKDRQNMRMVSLLHRLEGSQQVIKSASKDVRKLERRIYESSMDCDGDESSMEQDERLDDFSETMLSDRHLEEGTPEQQQEEEEESLEWDAWNRLQAASRRRTSRDRKSVVIETPDWVACDVIPATVIKPELAVASASF</sequence>
<proteinExistence type="predicted"/>
<evidence type="ECO:0000256" key="2">
    <source>
        <dbReference type="SAM" id="Coils"/>
    </source>
</evidence>
<comment type="caution">
    <text evidence="4">The sequence shown here is derived from an EMBL/GenBank/DDBJ whole genome shotgun (WGS) entry which is preliminary data.</text>
</comment>